<keyword evidence="4" id="KW-0720">Serine protease</keyword>
<dbReference type="Pfam" id="PF01343">
    <property type="entry name" value="Peptidase_S49"/>
    <property type="match status" value="2"/>
</dbReference>
<dbReference type="CDD" id="cd07023">
    <property type="entry name" value="S49_Sppa_N_C"/>
    <property type="match status" value="1"/>
</dbReference>
<reference evidence="7" key="1">
    <citation type="journal article" date="2019" name="Int. J. Syst. Evol. Microbiol.">
        <title>The Global Catalogue of Microorganisms (GCM) 10K type strain sequencing project: providing services to taxonomists for standard genome sequencing and annotation.</title>
        <authorList>
            <consortium name="The Broad Institute Genomics Platform"/>
            <consortium name="The Broad Institute Genome Sequencing Center for Infectious Disease"/>
            <person name="Wu L."/>
            <person name="Ma J."/>
        </authorList>
    </citation>
    <scope>NUCLEOTIDE SEQUENCE [LARGE SCALE GENOMIC DNA]</scope>
    <source>
        <strain evidence="7">JCM 17130</strain>
    </source>
</reference>
<dbReference type="InterPro" id="IPR047272">
    <property type="entry name" value="S49_SppA_C"/>
</dbReference>
<comment type="caution">
    <text evidence="6">The sequence shown here is derived from an EMBL/GenBank/DDBJ whole genome shotgun (WGS) entry which is preliminary data.</text>
</comment>
<feature type="domain" description="Peptidase S49" evidence="5">
    <location>
        <begin position="91"/>
        <end position="197"/>
    </location>
</feature>
<sequence length="545" mass="58212">MKLLDRFRLAVDKDSTRPDWVVLDLHGPYHAYRSADPIQTLLRQADSLEGLTDRLRRLGEAEWVRGVLVRVGRFEGDLATAHTIGHSLARLSARKRVVGYLPQVSMRSLLVTAGLDEVLAPESAEVQLPGFAAEQLFFGAFLDRHGITFENLRIGEYKAALTPFSESGMDEKNREQLTAYLESAEARWSADVAEPRGAAGVPDANHVSARQLLDAGLLTRVAYDDEICTVVDGDWQRALELALPGTFGLKRGLGLRGRGGKDAKGEVAVVPVVGPIVTGRSRGMPTLPFTPGQQAGSDTVVAALRKADRDEDVKAIVLYVDSPGGSAVASDLICRAVARATTPVVAVMGPVAASGGYYVAAQADRVVADPYTITGSIGVVVGKPVLSGFDDAHGLRPEAVGRESALFASPHRPFSDADRTWAEQMMNDVYGRFVDRVATGRGLEPDRVDSLGRGRIWSGSDAAEVGLVDELGGLEAGLDLARRLGGLPEDAPAKPISHGFQLPGTPAFAVDPTALATDPVKALSGLWPFGSEVVLTWFDRAVTIR</sequence>
<dbReference type="InterPro" id="IPR002142">
    <property type="entry name" value="Peptidase_S49"/>
</dbReference>
<evidence type="ECO:0000313" key="6">
    <source>
        <dbReference type="EMBL" id="MFD1717703.1"/>
    </source>
</evidence>
<dbReference type="PIRSF" id="PIRSF001217">
    <property type="entry name" value="Protease_4_SppA"/>
    <property type="match status" value="1"/>
</dbReference>
<evidence type="ECO:0000256" key="4">
    <source>
        <dbReference type="ARBA" id="ARBA00022825"/>
    </source>
</evidence>
<feature type="domain" description="Peptidase S49" evidence="5">
    <location>
        <begin position="339"/>
        <end position="480"/>
    </location>
</feature>
<dbReference type="CDD" id="cd07018">
    <property type="entry name" value="S49_SppA_67K_type"/>
    <property type="match status" value="1"/>
</dbReference>
<name>A0ABW4L4E0_9MICO</name>
<accession>A0ABW4L4E0</accession>
<dbReference type="InterPro" id="IPR004634">
    <property type="entry name" value="Pept_S49_pIV"/>
</dbReference>
<dbReference type="RefSeq" id="WP_388004515.1">
    <property type="nucleotide sequence ID" value="NZ_JBHUEE010000003.1"/>
</dbReference>
<dbReference type="PANTHER" id="PTHR33209:SF1">
    <property type="entry name" value="PEPTIDASE S49 DOMAIN-CONTAINING PROTEIN"/>
    <property type="match status" value="1"/>
</dbReference>
<dbReference type="InterPro" id="IPR029045">
    <property type="entry name" value="ClpP/crotonase-like_dom_sf"/>
</dbReference>
<protein>
    <submittedName>
        <fullName evidence="6">S49 family peptidase</fullName>
    </submittedName>
</protein>
<evidence type="ECO:0000256" key="2">
    <source>
        <dbReference type="ARBA" id="ARBA00022670"/>
    </source>
</evidence>
<evidence type="ECO:0000256" key="3">
    <source>
        <dbReference type="ARBA" id="ARBA00022801"/>
    </source>
</evidence>
<evidence type="ECO:0000256" key="1">
    <source>
        <dbReference type="ARBA" id="ARBA00008683"/>
    </source>
</evidence>
<dbReference type="Gene3D" id="3.90.226.10">
    <property type="entry name" value="2-enoyl-CoA Hydratase, Chain A, domain 1"/>
    <property type="match status" value="2"/>
</dbReference>
<dbReference type="InterPro" id="IPR047217">
    <property type="entry name" value="S49_SppA_67K_type_N"/>
</dbReference>
<dbReference type="Gene3D" id="6.20.330.10">
    <property type="match status" value="1"/>
</dbReference>
<organism evidence="6 7">
    <name type="scientific">Georgenia deserti</name>
    <dbReference type="NCBI Taxonomy" id="2093781"/>
    <lineage>
        <taxon>Bacteria</taxon>
        <taxon>Bacillati</taxon>
        <taxon>Actinomycetota</taxon>
        <taxon>Actinomycetes</taxon>
        <taxon>Micrococcales</taxon>
        <taxon>Bogoriellaceae</taxon>
        <taxon>Georgenia</taxon>
    </lineage>
</organism>
<keyword evidence="2" id="KW-0645">Protease</keyword>
<dbReference type="EMBL" id="JBHUEE010000003">
    <property type="protein sequence ID" value="MFD1717703.1"/>
    <property type="molecule type" value="Genomic_DNA"/>
</dbReference>
<keyword evidence="3" id="KW-0378">Hydrolase</keyword>
<evidence type="ECO:0000259" key="5">
    <source>
        <dbReference type="Pfam" id="PF01343"/>
    </source>
</evidence>
<dbReference type="Proteomes" id="UP001597277">
    <property type="component" value="Unassembled WGS sequence"/>
</dbReference>
<proteinExistence type="inferred from homology"/>
<keyword evidence="7" id="KW-1185">Reference proteome</keyword>
<comment type="similarity">
    <text evidence="1">Belongs to the peptidase S49 family.</text>
</comment>
<dbReference type="PANTHER" id="PTHR33209">
    <property type="entry name" value="PROTEASE 4"/>
    <property type="match status" value="1"/>
</dbReference>
<evidence type="ECO:0000313" key="7">
    <source>
        <dbReference type="Proteomes" id="UP001597277"/>
    </source>
</evidence>
<gene>
    <name evidence="6" type="ORF">ACFSE6_07650</name>
</gene>
<dbReference type="SUPFAM" id="SSF52096">
    <property type="entry name" value="ClpP/crotonase"/>
    <property type="match status" value="2"/>
</dbReference>